<dbReference type="Proteomes" id="UP000466863">
    <property type="component" value="Unassembled WGS sequence"/>
</dbReference>
<gene>
    <name evidence="1" type="ORF">GHO28_28045</name>
</gene>
<sequence length="86" mass="9474">MPEFAYPPASARYENFTTTQKNLWPDPLLRQHQAGIQFHDGWGFAQIAGVAVPGVVAKSNNSPFPDKNVIRLPTGAGQHDMNIDAR</sequence>
<dbReference type="EMBL" id="WIVV01000431">
    <property type="protein sequence ID" value="MQU46305.1"/>
    <property type="molecule type" value="Genomic_DNA"/>
</dbReference>
<reference evidence="1 2" key="1">
    <citation type="submission" date="2019-10" db="EMBL/GenBank/DDBJ databases">
        <title>Evaluation of single-gene subtyping targets for Pseudomonas.</title>
        <authorList>
            <person name="Reichler S.J."/>
            <person name="Orsi R.H."/>
            <person name="Wiedmann M."/>
            <person name="Martin N.H."/>
            <person name="Murphy S.I."/>
        </authorList>
    </citation>
    <scope>NUCLEOTIDE SEQUENCE [LARGE SCALE GENOMIC DNA]</scope>
    <source>
        <strain evidence="1 2">FSL R10-1876</strain>
    </source>
</reference>
<organism evidence="1 2">
    <name type="scientific">Pseudomonas helleri</name>
    <dbReference type="NCBI Taxonomy" id="1608996"/>
    <lineage>
        <taxon>Bacteria</taxon>
        <taxon>Pseudomonadati</taxon>
        <taxon>Pseudomonadota</taxon>
        <taxon>Gammaproteobacteria</taxon>
        <taxon>Pseudomonadales</taxon>
        <taxon>Pseudomonadaceae</taxon>
        <taxon>Pseudomonas</taxon>
    </lineage>
</organism>
<feature type="non-terminal residue" evidence="1">
    <location>
        <position position="86"/>
    </location>
</feature>
<accession>A0A6I1X740</accession>
<dbReference type="AlphaFoldDB" id="A0A6I1X740"/>
<evidence type="ECO:0000313" key="2">
    <source>
        <dbReference type="Proteomes" id="UP000466863"/>
    </source>
</evidence>
<proteinExistence type="predicted"/>
<name>A0A6I1X740_9PSED</name>
<dbReference type="RefSeq" id="WP_153357939.1">
    <property type="nucleotide sequence ID" value="NZ_WIVV01000431.1"/>
</dbReference>
<evidence type="ECO:0000313" key="1">
    <source>
        <dbReference type="EMBL" id="MQU46305.1"/>
    </source>
</evidence>
<comment type="caution">
    <text evidence="1">The sequence shown here is derived from an EMBL/GenBank/DDBJ whole genome shotgun (WGS) entry which is preliminary data.</text>
</comment>
<protein>
    <submittedName>
        <fullName evidence="1">Uncharacterized protein</fullName>
    </submittedName>
</protein>